<dbReference type="PATRIC" id="fig|1766.6.peg.1043"/>
<dbReference type="InterPro" id="IPR021373">
    <property type="entry name" value="DUF2993"/>
</dbReference>
<dbReference type="Proteomes" id="UP000057134">
    <property type="component" value="Chromosome"/>
</dbReference>
<keyword evidence="2" id="KW-0472">Membrane</keyword>
<protein>
    <recommendedName>
        <fullName evidence="5">DUF2993 domain-containing protein</fullName>
    </recommendedName>
</protein>
<dbReference type="AlphaFoldDB" id="A0A0N9XXJ0"/>
<keyword evidence="2" id="KW-0812">Transmembrane</keyword>
<keyword evidence="2" id="KW-1133">Transmembrane helix</keyword>
<dbReference type="Pfam" id="PF11209">
    <property type="entry name" value="LmeA"/>
    <property type="match status" value="1"/>
</dbReference>
<dbReference type="NCBIfam" id="NF038021">
    <property type="entry name" value="mannan_LmeA"/>
    <property type="match status" value="1"/>
</dbReference>
<sequence length="273" mass="28565">MAVGDNVPVRKLLIGLTATVTALLVGVVGTDFGSAIYAEYRLARNVRSAAGLNWDPWVAILGFPFLNQVRNDRYREIEIRASGVDHPVVGKASLEATLHGIDISGSSWLIPPDAKLPVRKAESRIIIDSTHIGRFMGIDDLLVEAPSRETNDATGGTTESGISSSQGLVFTGTPKASGLDKRVSVSVDLSFADRDDTTLVLTATGILTGPGTADEPVPDDKTAAVLAEFSNTITGQKLPFGIAPTTAGARGSDVIIEGIASGVTIDLAGFRQP</sequence>
<evidence type="ECO:0008006" key="5">
    <source>
        <dbReference type="Google" id="ProtNLM"/>
    </source>
</evidence>
<evidence type="ECO:0000256" key="2">
    <source>
        <dbReference type="SAM" id="Phobius"/>
    </source>
</evidence>
<dbReference type="STRING" id="1766.XA26_10510"/>
<evidence type="ECO:0000256" key="1">
    <source>
        <dbReference type="SAM" id="MobiDB-lite"/>
    </source>
</evidence>
<evidence type="ECO:0000313" key="4">
    <source>
        <dbReference type="Proteomes" id="UP000057134"/>
    </source>
</evidence>
<dbReference type="KEGG" id="mft:XA26_10510"/>
<feature type="compositionally biased region" description="Low complexity" evidence="1">
    <location>
        <begin position="154"/>
        <end position="167"/>
    </location>
</feature>
<proteinExistence type="predicted"/>
<gene>
    <name evidence="3" type="ORF">XA26_10510</name>
</gene>
<name>A0A0N9XXJ0_MYCFO</name>
<feature type="region of interest" description="Disordered" evidence="1">
    <location>
        <begin position="148"/>
        <end position="167"/>
    </location>
</feature>
<accession>A0A0N9XXJ0</accession>
<dbReference type="EMBL" id="CP011269">
    <property type="protein sequence ID" value="ALI24908.1"/>
    <property type="molecule type" value="Genomic_DNA"/>
</dbReference>
<feature type="transmembrane region" description="Helical" evidence="2">
    <location>
        <begin position="12"/>
        <end position="38"/>
    </location>
</feature>
<organism evidence="3 4">
    <name type="scientific">Mycolicibacterium fortuitum</name>
    <name type="common">Mycobacterium fortuitum</name>
    <dbReference type="NCBI Taxonomy" id="1766"/>
    <lineage>
        <taxon>Bacteria</taxon>
        <taxon>Bacillati</taxon>
        <taxon>Actinomycetota</taxon>
        <taxon>Actinomycetes</taxon>
        <taxon>Mycobacteriales</taxon>
        <taxon>Mycobacteriaceae</taxon>
        <taxon>Mycolicibacterium</taxon>
    </lineage>
</organism>
<evidence type="ECO:0000313" key="3">
    <source>
        <dbReference type="EMBL" id="ALI24908.1"/>
    </source>
</evidence>
<reference evidence="3 4" key="1">
    <citation type="journal article" date="2015" name="MBio">
        <title>Enzymatic Degradation of Phenazines Can Generate Energy and Protect Sensitive Organisms from Toxicity.</title>
        <authorList>
            <person name="Costa K.C."/>
            <person name="Bergkessel M."/>
            <person name="Saunders S."/>
            <person name="Korlach J."/>
            <person name="Newman D.K."/>
        </authorList>
    </citation>
    <scope>NUCLEOTIDE SEQUENCE [LARGE SCALE GENOMIC DNA]</scope>
    <source>
        <strain evidence="3 4">CT6</strain>
    </source>
</reference>
<keyword evidence="4" id="KW-1185">Reference proteome</keyword>